<evidence type="ECO:0000259" key="3">
    <source>
        <dbReference type="PROSITE" id="PS50076"/>
    </source>
</evidence>
<dbReference type="EMBL" id="LFYR01000674">
    <property type="protein sequence ID" value="KMZ71434.1"/>
    <property type="molecule type" value="Genomic_DNA"/>
</dbReference>
<feature type="compositionally biased region" description="Basic residues" evidence="2">
    <location>
        <begin position="34"/>
        <end position="48"/>
    </location>
</feature>
<dbReference type="PROSITE" id="PS50076">
    <property type="entry name" value="DNAJ_2"/>
    <property type="match status" value="1"/>
</dbReference>
<proteinExistence type="predicted"/>
<feature type="compositionally biased region" description="Basic and acidic residues" evidence="2">
    <location>
        <begin position="235"/>
        <end position="249"/>
    </location>
</feature>
<dbReference type="Proteomes" id="UP000036987">
    <property type="component" value="Unassembled WGS sequence"/>
</dbReference>
<evidence type="ECO:0000313" key="4">
    <source>
        <dbReference type="EMBL" id="KMZ71434.1"/>
    </source>
</evidence>
<evidence type="ECO:0000256" key="1">
    <source>
        <dbReference type="SAM" id="Coils"/>
    </source>
</evidence>
<feature type="compositionally biased region" description="Basic and acidic residues" evidence="2">
    <location>
        <begin position="440"/>
        <end position="451"/>
    </location>
</feature>
<feature type="coiled-coil region" evidence="1">
    <location>
        <begin position="384"/>
        <end position="411"/>
    </location>
</feature>
<feature type="compositionally biased region" description="Basic and acidic residues" evidence="2">
    <location>
        <begin position="569"/>
        <end position="588"/>
    </location>
</feature>
<dbReference type="CDD" id="cd06257">
    <property type="entry name" value="DnaJ"/>
    <property type="match status" value="1"/>
</dbReference>
<dbReference type="SUPFAM" id="SSF46565">
    <property type="entry name" value="Chaperone J-domain"/>
    <property type="match status" value="1"/>
</dbReference>
<feature type="compositionally biased region" description="Basic residues" evidence="2">
    <location>
        <begin position="80"/>
        <end position="97"/>
    </location>
</feature>
<keyword evidence="5" id="KW-1185">Reference proteome</keyword>
<dbReference type="STRING" id="29655.A0A0K9PR42"/>
<feature type="region of interest" description="Disordered" evidence="2">
    <location>
        <begin position="235"/>
        <end position="260"/>
    </location>
</feature>
<dbReference type="InterPro" id="IPR022226">
    <property type="entry name" value="DUF3752"/>
</dbReference>
<accession>A0A0K9PR42</accession>
<gene>
    <name evidence="4" type="ORF">ZOSMA_180G00250</name>
</gene>
<dbReference type="InterPro" id="IPR036869">
    <property type="entry name" value="J_dom_sf"/>
</dbReference>
<dbReference type="PRINTS" id="PR00625">
    <property type="entry name" value="JDOMAIN"/>
</dbReference>
<feature type="compositionally biased region" description="Basic residues" evidence="2">
    <location>
        <begin position="59"/>
        <end position="69"/>
    </location>
</feature>
<evidence type="ECO:0000313" key="5">
    <source>
        <dbReference type="Proteomes" id="UP000036987"/>
    </source>
</evidence>
<keyword evidence="1" id="KW-0175">Coiled coil</keyword>
<organism evidence="4 5">
    <name type="scientific">Zostera marina</name>
    <name type="common">Eelgrass</name>
    <dbReference type="NCBI Taxonomy" id="29655"/>
    <lineage>
        <taxon>Eukaryota</taxon>
        <taxon>Viridiplantae</taxon>
        <taxon>Streptophyta</taxon>
        <taxon>Embryophyta</taxon>
        <taxon>Tracheophyta</taxon>
        <taxon>Spermatophyta</taxon>
        <taxon>Magnoliopsida</taxon>
        <taxon>Liliopsida</taxon>
        <taxon>Zosteraceae</taxon>
        <taxon>Zostera</taxon>
    </lineage>
</organism>
<sequence>MGSDLLPSKSRRNKRRSSTETSSESESESENDRKRRRRSGSRRKHGSRREREDDSKSNSSKKRKGKKKKREVDDEDERYRKSRRMKKSTKKHKKKRSRREETSSSLSDESSEECSSSETDRNGDSREILCMILDKFPDVAGDLEKLLQMVDSGQAVDINGIPNKPLVKLLKELFRSLKLKEDRRLFLLPPNRPPTLEVVGQFLHASAKPIKTIHHGAQNNLQSSSVDQDFVKNKNTDEQHDEESPKKCEASAPPRRRVIGPEMPSSALLAAAAELTEAEAALRGADLEVNDDLFIGPPPPAVAAEAASANEAERFEEVTRIMAADITQPYDVLGMNHKMAFDNMKKRYWKLSLMVHPDKCPHPQANQAFVVLNKAFKELQDPDKRKEIDEKIRLKEEEEALKVELRSLREAAQWRKLQGISMEGDDVLLAETEKPKVRDEWMTKLPPERKPGMATQSTTSFSRTEKEGRGDTSMWTNNPLEKTAQAKQNYLEALNKTTNLAAADDGQRNPSNSHGDLVDKYNQSKRSKSLVQKHKEERSSSSSRQRKKKDKQSNKDKEGGEWVGQHPWKPWDREKDLTAGRQKVKLDPENMSQGLASRFSGGQVQRNFL</sequence>
<feature type="compositionally biased region" description="Polar residues" evidence="2">
    <location>
        <begin position="590"/>
        <end position="609"/>
    </location>
</feature>
<dbReference type="Gene3D" id="1.10.287.110">
    <property type="entry name" value="DnaJ domain"/>
    <property type="match status" value="1"/>
</dbReference>
<feature type="region of interest" description="Disordered" evidence="2">
    <location>
        <begin position="501"/>
        <end position="609"/>
    </location>
</feature>
<feature type="domain" description="J" evidence="3">
    <location>
        <begin position="328"/>
        <end position="392"/>
    </location>
</feature>
<dbReference type="PANTHER" id="PTHR47422:SF1">
    <property type="entry name" value="DNAJ HEAT SHOCK N-TERMINAL DOMAIN-CONTAINING PROTEIN"/>
    <property type="match status" value="1"/>
</dbReference>
<comment type="caution">
    <text evidence="4">The sequence shown here is derived from an EMBL/GenBank/DDBJ whole genome shotgun (WGS) entry which is preliminary data.</text>
</comment>
<evidence type="ECO:0000256" key="2">
    <source>
        <dbReference type="SAM" id="MobiDB-lite"/>
    </source>
</evidence>
<dbReference type="OrthoDB" id="342454at2759"/>
<feature type="compositionally biased region" description="Low complexity" evidence="2">
    <location>
        <begin position="103"/>
        <end position="117"/>
    </location>
</feature>
<dbReference type="SMART" id="SM00271">
    <property type="entry name" value="DnaJ"/>
    <property type="match status" value="1"/>
</dbReference>
<feature type="compositionally biased region" description="Basic residues" evidence="2">
    <location>
        <begin position="523"/>
        <end position="532"/>
    </location>
</feature>
<dbReference type="OMA" id="NLDSENM"/>
<dbReference type="AlphaFoldDB" id="A0A0K9PR42"/>
<reference evidence="5" key="1">
    <citation type="journal article" date="2016" name="Nature">
        <title>The genome of the seagrass Zostera marina reveals angiosperm adaptation to the sea.</title>
        <authorList>
            <person name="Olsen J.L."/>
            <person name="Rouze P."/>
            <person name="Verhelst B."/>
            <person name="Lin Y.-C."/>
            <person name="Bayer T."/>
            <person name="Collen J."/>
            <person name="Dattolo E."/>
            <person name="De Paoli E."/>
            <person name="Dittami S."/>
            <person name="Maumus F."/>
            <person name="Michel G."/>
            <person name="Kersting A."/>
            <person name="Lauritano C."/>
            <person name="Lohaus R."/>
            <person name="Toepel M."/>
            <person name="Tonon T."/>
            <person name="Vanneste K."/>
            <person name="Amirebrahimi M."/>
            <person name="Brakel J."/>
            <person name="Bostroem C."/>
            <person name="Chovatia M."/>
            <person name="Grimwood J."/>
            <person name="Jenkins J.W."/>
            <person name="Jueterbock A."/>
            <person name="Mraz A."/>
            <person name="Stam W.T."/>
            <person name="Tice H."/>
            <person name="Bornberg-Bauer E."/>
            <person name="Green P.J."/>
            <person name="Pearson G.A."/>
            <person name="Procaccini G."/>
            <person name="Duarte C.M."/>
            <person name="Schmutz J."/>
            <person name="Reusch T.B.H."/>
            <person name="Van de Peer Y."/>
        </authorList>
    </citation>
    <scope>NUCLEOTIDE SEQUENCE [LARGE SCALE GENOMIC DNA]</scope>
    <source>
        <strain evidence="5">cv. Finnish</strain>
    </source>
</reference>
<dbReference type="InterPro" id="IPR001623">
    <property type="entry name" value="DnaJ_domain"/>
</dbReference>
<dbReference type="PANTHER" id="PTHR47422">
    <property type="entry name" value="DNAJ HEAT SHOCK N-TERMINAL DOMAIN-CONTAINING PROTEIN"/>
    <property type="match status" value="1"/>
</dbReference>
<dbReference type="Pfam" id="PF12572">
    <property type="entry name" value="DUF3752"/>
    <property type="match status" value="1"/>
</dbReference>
<feature type="compositionally biased region" description="Basic and acidic residues" evidence="2">
    <location>
        <begin position="551"/>
        <end position="560"/>
    </location>
</feature>
<feature type="region of interest" description="Disordered" evidence="2">
    <location>
        <begin position="1"/>
        <end position="122"/>
    </location>
</feature>
<dbReference type="GO" id="GO:0005783">
    <property type="term" value="C:endoplasmic reticulum"/>
    <property type="evidence" value="ECO:0007669"/>
    <property type="project" value="UniProtKB-ARBA"/>
</dbReference>
<protein>
    <recommendedName>
        <fullName evidence="3">J domain-containing protein</fullName>
    </recommendedName>
</protein>
<name>A0A0K9PR42_ZOSMR</name>
<dbReference type="Pfam" id="PF00226">
    <property type="entry name" value="DnaJ"/>
    <property type="match status" value="1"/>
</dbReference>
<feature type="region of interest" description="Disordered" evidence="2">
    <location>
        <begin position="440"/>
        <end position="478"/>
    </location>
</feature>